<keyword evidence="3" id="KW-0067">ATP-binding</keyword>
<dbReference type="CDD" id="cd00009">
    <property type="entry name" value="AAA"/>
    <property type="match status" value="1"/>
</dbReference>
<dbReference type="InterPro" id="IPR001270">
    <property type="entry name" value="ClpA/B"/>
</dbReference>
<keyword evidence="2" id="KW-0547">Nucleotide-binding</keyword>
<dbReference type="SMART" id="SM00382">
    <property type="entry name" value="AAA"/>
    <property type="match status" value="1"/>
</dbReference>
<dbReference type="Gene3D" id="3.40.50.300">
    <property type="entry name" value="P-loop containing nucleotide triphosphate hydrolases"/>
    <property type="match status" value="1"/>
</dbReference>
<dbReference type="SUPFAM" id="SSF52540">
    <property type="entry name" value="P-loop containing nucleoside triphosphate hydrolases"/>
    <property type="match status" value="1"/>
</dbReference>
<dbReference type="Pfam" id="PF01695">
    <property type="entry name" value="IstB_IS21"/>
    <property type="match status" value="1"/>
</dbReference>
<proteinExistence type="inferred from homology"/>
<dbReference type="PANTHER" id="PTHR30050">
    <property type="entry name" value="CHROMOSOMAL REPLICATION INITIATOR PROTEIN DNAA"/>
    <property type="match status" value="1"/>
</dbReference>
<dbReference type="GO" id="GO:0005524">
    <property type="term" value="F:ATP binding"/>
    <property type="evidence" value="ECO:0007669"/>
    <property type="project" value="UniProtKB-KW"/>
</dbReference>
<evidence type="ECO:0000256" key="2">
    <source>
        <dbReference type="ARBA" id="ARBA00022741"/>
    </source>
</evidence>
<dbReference type="OrthoDB" id="9776217at2"/>
<gene>
    <name evidence="5" type="primary">dnaA_2</name>
    <name evidence="5" type="ORF">ACWI_32800</name>
</gene>
<protein>
    <submittedName>
        <fullName evidence="5">Chromosomal replication initiator protein DnaA</fullName>
    </submittedName>
</protein>
<evidence type="ECO:0000313" key="5">
    <source>
        <dbReference type="EMBL" id="OFV69236.1"/>
    </source>
</evidence>
<comment type="caution">
    <text evidence="5">The sequence shown here is derived from an EMBL/GenBank/DDBJ whole genome shotgun (WGS) entry which is preliminary data.</text>
</comment>
<dbReference type="InterPro" id="IPR047661">
    <property type="entry name" value="IstB"/>
</dbReference>
<dbReference type="EMBL" id="LKEU01000043">
    <property type="protein sequence ID" value="OFV69236.1"/>
    <property type="molecule type" value="Genomic_DNA"/>
</dbReference>
<evidence type="ECO:0000256" key="3">
    <source>
        <dbReference type="ARBA" id="ARBA00022840"/>
    </source>
</evidence>
<dbReference type="NCBIfam" id="NF038214">
    <property type="entry name" value="IS21_help_AAA"/>
    <property type="match status" value="1"/>
</dbReference>
<dbReference type="InterPro" id="IPR002611">
    <property type="entry name" value="IstB_ATP-bd"/>
</dbReference>
<reference evidence="5 6" key="1">
    <citation type="submission" date="2015-09" db="EMBL/GenBank/DDBJ databases">
        <title>Genome sequence of Acetobacterium wieringae DSM 1911.</title>
        <authorList>
            <person name="Poehlein A."/>
            <person name="Bengelsdorf F.R."/>
            <person name="Schiel-Bengelsdorf B."/>
            <person name="Duerre P."/>
            <person name="Daniel R."/>
        </authorList>
    </citation>
    <scope>NUCLEOTIDE SEQUENCE [LARGE SCALE GENOMIC DNA]</scope>
    <source>
        <strain evidence="5 6">DSM 1911</strain>
    </source>
</reference>
<accession>A0A1F2PEX5</accession>
<dbReference type="STRING" id="52694.ACWI_32800"/>
<dbReference type="PIRSF" id="PIRSF003073">
    <property type="entry name" value="DNAC_TnpB_IstB"/>
    <property type="match status" value="1"/>
</dbReference>
<evidence type="ECO:0000256" key="1">
    <source>
        <dbReference type="ARBA" id="ARBA00008059"/>
    </source>
</evidence>
<evidence type="ECO:0000259" key="4">
    <source>
        <dbReference type="SMART" id="SM00382"/>
    </source>
</evidence>
<evidence type="ECO:0000313" key="6">
    <source>
        <dbReference type="Proteomes" id="UP000176244"/>
    </source>
</evidence>
<organism evidence="5 6">
    <name type="scientific">Acetobacterium wieringae</name>
    <dbReference type="NCBI Taxonomy" id="52694"/>
    <lineage>
        <taxon>Bacteria</taxon>
        <taxon>Bacillati</taxon>
        <taxon>Bacillota</taxon>
        <taxon>Clostridia</taxon>
        <taxon>Eubacteriales</taxon>
        <taxon>Eubacteriaceae</taxon>
        <taxon>Acetobacterium</taxon>
    </lineage>
</organism>
<sequence>MVTHHLKEAFVRLNLTHMAAIYDHHAEEASKDSISYLEFLDKLLWAEIDAKRERTTTTNLKLAKFPYIKAIDSFDFDFQPSANQRKINELKTLAFVERSENIVFLGPPGVGKTHLAVGLAVCAIKSGYTAYFLSAHELISMIQENIVSGRIHRKLKTLNKPNILIIDEVGYAAMDDEVAHYFFQIVSNRYEKGSIILTSNKSYGSWGDVFGNNVVATAILDRLLHHSTTINIKGDSYRIREKKKAGFYDVSLYENESNDANG</sequence>
<comment type="similarity">
    <text evidence="1">Belongs to the IS21/IS1162 putative ATP-binding protein family.</text>
</comment>
<dbReference type="InterPro" id="IPR028350">
    <property type="entry name" value="DNAC/IstB-like"/>
</dbReference>
<dbReference type="GO" id="GO:0006260">
    <property type="term" value="P:DNA replication"/>
    <property type="evidence" value="ECO:0007669"/>
    <property type="project" value="TreeGrafter"/>
</dbReference>
<dbReference type="AlphaFoldDB" id="A0A1F2PEX5"/>
<dbReference type="PRINTS" id="PR00300">
    <property type="entry name" value="CLPPROTEASEA"/>
</dbReference>
<dbReference type="Proteomes" id="UP000176244">
    <property type="component" value="Unassembled WGS sequence"/>
</dbReference>
<dbReference type="InterPro" id="IPR027417">
    <property type="entry name" value="P-loop_NTPase"/>
</dbReference>
<dbReference type="InterPro" id="IPR003593">
    <property type="entry name" value="AAA+_ATPase"/>
</dbReference>
<feature type="domain" description="AAA+ ATPase" evidence="4">
    <location>
        <begin position="98"/>
        <end position="231"/>
    </location>
</feature>
<name>A0A1F2PEX5_9FIRM</name>
<dbReference type="PANTHER" id="PTHR30050:SF4">
    <property type="entry name" value="ATP-BINDING PROTEIN RV3427C IN INSERTION SEQUENCE-RELATED"/>
    <property type="match status" value="1"/>
</dbReference>
<dbReference type="RefSeq" id="WP_070372536.1">
    <property type="nucleotide sequence ID" value="NZ_LKEU01000043.1"/>
</dbReference>